<dbReference type="Pfam" id="PF24038">
    <property type="entry name" value="DUF7347"/>
    <property type="match status" value="1"/>
</dbReference>
<protein>
    <submittedName>
        <fullName evidence="3">Transcriptional regulator containing HTH domain ArsR family</fullName>
    </submittedName>
</protein>
<gene>
    <name evidence="3" type="ORF">AMET1_0508</name>
</gene>
<dbReference type="InterPro" id="IPR001845">
    <property type="entry name" value="HTH_ArsR_DNA-bd_dom"/>
</dbReference>
<dbReference type="Proteomes" id="UP000195137">
    <property type="component" value="Unassembled WGS sequence"/>
</dbReference>
<keyword evidence="1" id="KW-0175">Coiled coil</keyword>
<dbReference type="AlphaFoldDB" id="A0A1Y3GC75"/>
<dbReference type="OrthoDB" id="114909at2157"/>
<dbReference type="InterPro" id="IPR055771">
    <property type="entry name" value="DUF7347"/>
</dbReference>
<dbReference type="GO" id="GO:0003700">
    <property type="term" value="F:DNA-binding transcription factor activity"/>
    <property type="evidence" value="ECO:0007669"/>
    <property type="project" value="InterPro"/>
</dbReference>
<dbReference type="PROSITE" id="PS50987">
    <property type="entry name" value="HTH_ARSR_2"/>
    <property type="match status" value="1"/>
</dbReference>
<evidence type="ECO:0000313" key="3">
    <source>
        <dbReference type="EMBL" id="OUJ18857.1"/>
    </source>
</evidence>
<keyword evidence="4" id="KW-1185">Reference proteome</keyword>
<proteinExistence type="predicted"/>
<accession>A0A1Y3GC75</accession>
<dbReference type="InterPro" id="IPR036388">
    <property type="entry name" value="WH-like_DNA-bd_sf"/>
</dbReference>
<dbReference type="SMART" id="SM00418">
    <property type="entry name" value="HTH_ARSR"/>
    <property type="match status" value="1"/>
</dbReference>
<evidence type="ECO:0000313" key="4">
    <source>
        <dbReference type="Proteomes" id="UP000195137"/>
    </source>
</evidence>
<dbReference type="CDD" id="cd00090">
    <property type="entry name" value="HTH_ARSR"/>
    <property type="match status" value="1"/>
</dbReference>
<feature type="coiled-coil region" evidence="1">
    <location>
        <begin position="7"/>
        <end position="34"/>
    </location>
</feature>
<feature type="domain" description="HTH arsR-type" evidence="2">
    <location>
        <begin position="161"/>
        <end position="253"/>
    </location>
</feature>
<dbReference type="Gene3D" id="1.10.10.10">
    <property type="entry name" value="Winged helix-like DNA-binding domain superfamily/Winged helix DNA-binding domain"/>
    <property type="match status" value="1"/>
</dbReference>
<reference evidence="3 4" key="1">
    <citation type="submission" date="2016-12" db="EMBL/GenBank/DDBJ databases">
        <title>Discovery of methanogenic haloarchaea.</title>
        <authorList>
            <person name="Sorokin D.Y."/>
            <person name="Makarova K.S."/>
            <person name="Abbas B."/>
            <person name="Ferrer M."/>
            <person name="Golyshin P.N."/>
        </authorList>
    </citation>
    <scope>NUCLEOTIDE SEQUENCE [LARGE SCALE GENOMIC DNA]</scope>
    <source>
        <strain evidence="3">AMET1</strain>
    </source>
</reference>
<dbReference type="InterPro" id="IPR036390">
    <property type="entry name" value="WH_DNA-bd_sf"/>
</dbReference>
<evidence type="ECO:0000256" key="1">
    <source>
        <dbReference type="SAM" id="Coils"/>
    </source>
</evidence>
<dbReference type="InterPro" id="IPR011991">
    <property type="entry name" value="ArsR-like_HTH"/>
</dbReference>
<name>A0A1Y3GC75_9EURY</name>
<feature type="coiled-coil region" evidence="1">
    <location>
        <begin position="82"/>
        <end position="121"/>
    </location>
</feature>
<sequence length="253" mass="29961">MKTSDIEMEHKRQLENIEKEITEIKKEIQAYRKRTRNDIRQIFHEILSEKCIAPIANKRNHEINQILELKLPKECDLNEMCIKEFSNAFEELYNEFKEQKIQKIKKISNKKKKELKTLEKEMPYQKCEKCFKMVLNTVEEEVQFIEQLCIDEIQTNITPKEEDIDKEIVEEIISPLSNKARLKILSTLADDSKSFSQLSEIVKLEGGNLMFHLNQLREKEFIVQKHKGGEYWITTKGKRVISGLRLISKTCKN</sequence>
<dbReference type="SUPFAM" id="SSF46785">
    <property type="entry name" value="Winged helix' DNA-binding domain"/>
    <property type="match status" value="1"/>
</dbReference>
<dbReference type="EMBL" id="MRZU01000003">
    <property type="protein sequence ID" value="OUJ18857.1"/>
    <property type="molecule type" value="Genomic_DNA"/>
</dbReference>
<organism evidence="3 4">
    <name type="scientific">Methanonatronarchaeum thermophilum</name>
    <dbReference type="NCBI Taxonomy" id="1927129"/>
    <lineage>
        <taxon>Archaea</taxon>
        <taxon>Methanobacteriati</taxon>
        <taxon>Methanobacteriota</taxon>
        <taxon>Methanonatronarchaeia</taxon>
        <taxon>Methanonatronarchaeales</taxon>
        <taxon>Methanonatronarchaeaceae</taxon>
        <taxon>Methanonatronarchaeum</taxon>
    </lineage>
</organism>
<comment type="caution">
    <text evidence="3">The sequence shown here is derived from an EMBL/GenBank/DDBJ whole genome shotgun (WGS) entry which is preliminary data.</text>
</comment>
<dbReference type="RefSeq" id="WP_161490728.1">
    <property type="nucleotide sequence ID" value="NZ_MRZU01000003.1"/>
</dbReference>
<evidence type="ECO:0000259" key="2">
    <source>
        <dbReference type="PROSITE" id="PS50987"/>
    </source>
</evidence>